<dbReference type="InterPro" id="IPR012318">
    <property type="entry name" value="HTH_CRP"/>
</dbReference>
<gene>
    <name evidence="5" type="ORF">AB5J52_19790</name>
</gene>
<dbReference type="GO" id="GO:0006355">
    <property type="term" value="P:regulation of DNA-templated transcription"/>
    <property type="evidence" value="ECO:0007669"/>
    <property type="project" value="InterPro"/>
</dbReference>
<accession>A0AB39QLV1</accession>
<evidence type="ECO:0000259" key="4">
    <source>
        <dbReference type="PROSITE" id="PS51063"/>
    </source>
</evidence>
<dbReference type="GeneID" id="301463791"/>
<dbReference type="Gene3D" id="2.60.120.10">
    <property type="entry name" value="Jelly Rolls"/>
    <property type="match status" value="1"/>
</dbReference>
<dbReference type="EMBL" id="CP163441">
    <property type="protein sequence ID" value="XDQ44325.1"/>
    <property type="molecule type" value="Genomic_DNA"/>
</dbReference>
<evidence type="ECO:0000256" key="1">
    <source>
        <dbReference type="ARBA" id="ARBA00023015"/>
    </source>
</evidence>
<feature type="domain" description="HTH crp-type" evidence="4">
    <location>
        <begin position="160"/>
        <end position="234"/>
    </location>
</feature>
<evidence type="ECO:0000313" key="5">
    <source>
        <dbReference type="EMBL" id="XDQ44325.1"/>
    </source>
</evidence>
<reference evidence="5" key="1">
    <citation type="submission" date="2024-07" db="EMBL/GenBank/DDBJ databases">
        <authorList>
            <person name="Yu S.T."/>
        </authorList>
    </citation>
    <scope>NUCLEOTIDE SEQUENCE</scope>
    <source>
        <strain evidence="5">R39</strain>
    </source>
</reference>
<dbReference type="InterPro" id="IPR018490">
    <property type="entry name" value="cNMP-bd_dom_sf"/>
</dbReference>
<protein>
    <submittedName>
        <fullName evidence="5">Crp/Fnr family transcriptional regulator</fullName>
    </submittedName>
</protein>
<organism evidence="5">
    <name type="scientific">Streptomyces sp. R39</name>
    <dbReference type="NCBI Taxonomy" id="3238631"/>
    <lineage>
        <taxon>Bacteria</taxon>
        <taxon>Bacillati</taxon>
        <taxon>Actinomycetota</taxon>
        <taxon>Actinomycetes</taxon>
        <taxon>Kitasatosporales</taxon>
        <taxon>Streptomycetaceae</taxon>
        <taxon>Streptomyces</taxon>
    </lineage>
</organism>
<keyword evidence="2" id="KW-0238">DNA-binding</keyword>
<dbReference type="InterPro" id="IPR036390">
    <property type="entry name" value="WH_DNA-bd_sf"/>
</dbReference>
<sequence>MPSAIDTARPIDLLLGHENKPEGSFLQRLTAAEWHVLREARLHSRSYTRDERLPMGPDDRNVYVIWEGVVRQDRFPLGEGESLPAVTRFRGGGQLVGEAKLIAPRSTVLTTCLTRTVVIPCRARHFNVLLRRRPEIQLALLRSLEDRGRSDELVYTLVTRSPLQRVSGLLAHLADTAGVPGPRADSTNIAGPSQKDIASALQLATSTTESAIRTLRYHGIVEARYRQFVIHDVDALRHLAAGH</sequence>
<dbReference type="SUPFAM" id="SSF51206">
    <property type="entry name" value="cAMP-binding domain-like"/>
    <property type="match status" value="1"/>
</dbReference>
<keyword evidence="1" id="KW-0805">Transcription regulation</keyword>
<proteinExistence type="predicted"/>
<evidence type="ECO:0000256" key="2">
    <source>
        <dbReference type="ARBA" id="ARBA00023125"/>
    </source>
</evidence>
<dbReference type="InterPro" id="IPR014710">
    <property type="entry name" value="RmlC-like_jellyroll"/>
</dbReference>
<name>A0AB39QLV1_9ACTN</name>
<dbReference type="RefSeq" id="WP_234533236.1">
    <property type="nucleotide sequence ID" value="NZ_CP163441.1"/>
</dbReference>
<dbReference type="AlphaFoldDB" id="A0AB39QLV1"/>
<dbReference type="Pfam" id="PF13545">
    <property type="entry name" value="HTH_Crp_2"/>
    <property type="match status" value="1"/>
</dbReference>
<dbReference type="PROSITE" id="PS51063">
    <property type="entry name" value="HTH_CRP_2"/>
    <property type="match status" value="1"/>
</dbReference>
<dbReference type="GO" id="GO:0003677">
    <property type="term" value="F:DNA binding"/>
    <property type="evidence" value="ECO:0007669"/>
    <property type="project" value="UniProtKB-KW"/>
</dbReference>
<evidence type="ECO:0000256" key="3">
    <source>
        <dbReference type="ARBA" id="ARBA00023163"/>
    </source>
</evidence>
<dbReference type="SUPFAM" id="SSF46785">
    <property type="entry name" value="Winged helix' DNA-binding domain"/>
    <property type="match status" value="1"/>
</dbReference>
<keyword evidence="3" id="KW-0804">Transcription</keyword>